<dbReference type="Gene3D" id="1.10.287.10">
    <property type="entry name" value="S15/NS1, RNA-binding"/>
    <property type="match status" value="1"/>
</dbReference>
<evidence type="ECO:0000313" key="8">
    <source>
        <dbReference type="Proteomes" id="UP000246278"/>
    </source>
</evidence>
<dbReference type="Pfam" id="PF00312">
    <property type="entry name" value="Ribosomal_S15"/>
    <property type="match status" value="1"/>
</dbReference>
<keyword evidence="4 6" id="KW-0694">RNA-binding</keyword>
<dbReference type="OrthoDB" id="9799262at2"/>
<name>A0A317T6S7_9CHLB</name>
<evidence type="ECO:0000256" key="6">
    <source>
        <dbReference type="RuleBase" id="RU004524"/>
    </source>
</evidence>
<keyword evidence="2 4" id="KW-0687">Ribonucleoprotein</keyword>
<evidence type="ECO:0000256" key="3">
    <source>
        <dbReference type="ARBA" id="ARBA00064542"/>
    </source>
</evidence>
<evidence type="ECO:0000256" key="4">
    <source>
        <dbReference type="HAMAP-Rule" id="MF_01343"/>
    </source>
</evidence>
<keyword evidence="1 4" id="KW-0689">Ribosomal protein</keyword>
<dbReference type="NCBIfam" id="TIGR00952">
    <property type="entry name" value="S15_bact"/>
    <property type="match status" value="1"/>
</dbReference>
<gene>
    <name evidence="4" type="primary">rpsO</name>
    <name evidence="7" type="ORF">CR164_04785</name>
</gene>
<protein>
    <recommendedName>
        <fullName evidence="4">Small ribosomal subunit protein uS15</fullName>
    </recommendedName>
</protein>
<dbReference type="InterPro" id="IPR009068">
    <property type="entry name" value="uS15_NS1_RNA-bd_sf"/>
</dbReference>
<dbReference type="Gene3D" id="6.10.250.3130">
    <property type="match status" value="1"/>
</dbReference>
<comment type="function">
    <text evidence="4 6">One of the primary rRNA binding proteins, it binds directly to 16S rRNA where it helps nucleate assembly of the platform of the 30S subunit by binding and bridging several RNA helices of the 16S rRNA.</text>
</comment>
<dbReference type="PANTHER" id="PTHR23321:SF26">
    <property type="entry name" value="SMALL RIBOSOMAL SUBUNIT PROTEIN US15M"/>
    <property type="match status" value="1"/>
</dbReference>
<dbReference type="GO" id="GO:0003735">
    <property type="term" value="F:structural constituent of ribosome"/>
    <property type="evidence" value="ECO:0007669"/>
    <property type="project" value="InterPro"/>
</dbReference>
<keyword evidence="4 6" id="KW-0699">rRNA-binding</keyword>
<dbReference type="CDD" id="cd00353">
    <property type="entry name" value="Ribosomal_S15p_S13e"/>
    <property type="match status" value="1"/>
</dbReference>
<dbReference type="GO" id="GO:0022627">
    <property type="term" value="C:cytosolic small ribosomal subunit"/>
    <property type="evidence" value="ECO:0007669"/>
    <property type="project" value="TreeGrafter"/>
</dbReference>
<dbReference type="HAMAP" id="MF_01343_B">
    <property type="entry name" value="Ribosomal_uS15_B"/>
    <property type="match status" value="1"/>
</dbReference>
<comment type="subunit">
    <text evidence="3 4">Part of the 30S ribosomal subunit. Forms a bridge to the 50S subunit in the 70S ribosome, contacting the 23S rRNA.</text>
</comment>
<dbReference type="FunFam" id="1.10.287.10:FF:000002">
    <property type="entry name" value="30S ribosomal protein S15"/>
    <property type="match status" value="1"/>
</dbReference>
<keyword evidence="8" id="KW-1185">Reference proteome</keyword>
<comment type="function">
    <text evidence="4">Forms an intersubunit bridge (bridge B4) with the 23S rRNA of the 50S subunit in the ribosome.</text>
</comment>
<evidence type="ECO:0000256" key="5">
    <source>
        <dbReference type="RuleBase" id="RU003919"/>
    </source>
</evidence>
<dbReference type="AlphaFoldDB" id="A0A317T6S7"/>
<dbReference type="GO" id="GO:0006412">
    <property type="term" value="P:translation"/>
    <property type="evidence" value="ECO:0007669"/>
    <property type="project" value="UniProtKB-UniRule"/>
</dbReference>
<dbReference type="InterPro" id="IPR005290">
    <property type="entry name" value="Ribosomal_uS15_bac-type"/>
</dbReference>
<dbReference type="InterPro" id="IPR000589">
    <property type="entry name" value="Ribosomal_uS15"/>
</dbReference>
<comment type="caution">
    <text evidence="7">The sequence shown here is derived from an EMBL/GenBank/DDBJ whole genome shotgun (WGS) entry which is preliminary data.</text>
</comment>
<evidence type="ECO:0000256" key="1">
    <source>
        <dbReference type="ARBA" id="ARBA00022980"/>
    </source>
</evidence>
<proteinExistence type="inferred from homology"/>
<dbReference type="GO" id="GO:0019843">
    <property type="term" value="F:rRNA binding"/>
    <property type="evidence" value="ECO:0007669"/>
    <property type="project" value="UniProtKB-UniRule"/>
</dbReference>
<dbReference type="Proteomes" id="UP000246278">
    <property type="component" value="Unassembled WGS sequence"/>
</dbReference>
<reference evidence="8" key="1">
    <citation type="submission" date="2017-10" db="EMBL/GenBank/DDBJ databases">
        <authorList>
            <person name="Gaisin V.A."/>
            <person name="Rysina M.S."/>
            <person name="Grouzdev D.S."/>
        </authorList>
    </citation>
    <scope>NUCLEOTIDE SEQUENCE [LARGE SCALE GENOMIC DNA]</scope>
    <source>
        <strain evidence="8">V1</strain>
    </source>
</reference>
<dbReference type="SMART" id="SM01387">
    <property type="entry name" value="Ribosomal_S15"/>
    <property type="match status" value="1"/>
</dbReference>
<evidence type="ECO:0000313" key="7">
    <source>
        <dbReference type="EMBL" id="PWW82324.1"/>
    </source>
</evidence>
<dbReference type="SUPFAM" id="SSF47060">
    <property type="entry name" value="S15/NS1 RNA-binding domain"/>
    <property type="match status" value="1"/>
</dbReference>
<dbReference type="RefSeq" id="WP_110022797.1">
    <property type="nucleotide sequence ID" value="NZ_PDNZ01000003.1"/>
</dbReference>
<accession>A0A317T6S7</accession>
<evidence type="ECO:0000256" key="2">
    <source>
        <dbReference type="ARBA" id="ARBA00023274"/>
    </source>
</evidence>
<dbReference type="EMBL" id="PDNZ01000003">
    <property type="protein sequence ID" value="PWW82324.1"/>
    <property type="molecule type" value="Genomic_DNA"/>
</dbReference>
<organism evidence="7 8">
    <name type="scientific">Prosthecochloris marina</name>
    <dbReference type="NCBI Taxonomy" id="2017681"/>
    <lineage>
        <taxon>Bacteria</taxon>
        <taxon>Pseudomonadati</taxon>
        <taxon>Chlorobiota</taxon>
        <taxon>Chlorobiia</taxon>
        <taxon>Chlorobiales</taxon>
        <taxon>Chlorobiaceae</taxon>
        <taxon>Prosthecochloris</taxon>
    </lineage>
</organism>
<comment type="similarity">
    <text evidence="4 5">Belongs to the universal ribosomal protein uS15 family.</text>
</comment>
<dbReference type="PROSITE" id="PS00362">
    <property type="entry name" value="RIBOSOMAL_S15"/>
    <property type="match status" value="1"/>
</dbReference>
<dbReference type="PANTHER" id="PTHR23321">
    <property type="entry name" value="RIBOSOMAL PROTEIN S15, BACTERIAL AND ORGANELLAR"/>
    <property type="match status" value="1"/>
</dbReference>
<sequence>MSVTKEIKTGIIKKFGGTEQNTGQTEVQIALFSKRISDLTEHLKSHPKDKHSRHGLLKLVGKRKSLLAYLKKTDIERYRKVLADLELRK</sequence>